<evidence type="ECO:0000313" key="2">
    <source>
        <dbReference type="EMBL" id="ORY66213.1"/>
    </source>
</evidence>
<organism evidence="2 3">
    <name type="scientific">Pseudomassariella vexata</name>
    <dbReference type="NCBI Taxonomy" id="1141098"/>
    <lineage>
        <taxon>Eukaryota</taxon>
        <taxon>Fungi</taxon>
        <taxon>Dikarya</taxon>
        <taxon>Ascomycota</taxon>
        <taxon>Pezizomycotina</taxon>
        <taxon>Sordariomycetes</taxon>
        <taxon>Xylariomycetidae</taxon>
        <taxon>Amphisphaeriales</taxon>
        <taxon>Pseudomassariaceae</taxon>
        <taxon>Pseudomassariella</taxon>
    </lineage>
</organism>
<dbReference type="InParanoid" id="A0A1Y2E3T0"/>
<name>A0A1Y2E3T0_9PEZI</name>
<proteinExistence type="predicted"/>
<dbReference type="GeneID" id="63776188"/>
<keyword evidence="1" id="KW-0472">Membrane</keyword>
<keyword evidence="1" id="KW-0812">Transmembrane</keyword>
<evidence type="ECO:0000256" key="1">
    <source>
        <dbReference type="SAM" id="Phobius"/>
    </source>
</evidence>
<dbReference type="Proteomes" id="UP000193689">
    <property type="component" value="Unassembled WGS sequence"/>
</dbReference>
<keyword evidence="3" id="KW-1185">Reference proteome</keyword>
<dbReference type="EMBL" id="MCFJ01000005">
    <property type="protein sequence ID" value="ORY66213.1"/>
    <property type="molecule type" value="Genomic_DNA"/>
</dbReference>
<comment type="caution">
    <text evidence="2">The sequence shown here is derived from an EMBL/GenBank/DDBJ whole genome shotgun (WGS) entry which is preliminary data.</text>
</comment>
<feature type="transmembrane region" description="Helical" evidence="1">
    <location>
        <begin position="147"/>
        <end position="170"/>
    </location>
</feature>
<reference evidence="2 3" key="1">
    <citation type="submission" date="2016-07" db="EMBL/GenBank/DDBJ databases">
        <title>Pervasive Adenine N6-methylation of Active Genes in Fungi.</title>
        <authorList>
            <consortium name="DOE Joint Genome Institute"/>
            <person name="Mondo S.J."/>
            <person name="Dannebaum R.O."/>
            <person name="Kuo R.C."/>
            <person name="Labutti K."/>
            <person name="Haridas S."/>
            <person name="Kuo A."/>
            <person name="Salamov A."/>
            <person name="Ahrendt S.R."/>
            <person name="Lipzen A."/>
            <person name="Sullivan W."/>
            <person name="Andreopoulos W.B."/>
            <person name="Clum A."/>
            <person name="Lindquist E."/>
            <person name="Daum C."/>
            <person name="Ramamoorthy G.K."/>
            <person name="Gryganskyi A."/>
            <person name="Culley D."/>
            <person name="Magnuson J.K."/>
            <person name="James T.Y."/>
            <person name="O'Malley M.A."/>
            <person name="Stajich J.E."/>
            <person name="Spatafora J.W."/>
            <person name="Visel A."/>
            <person name="Grigoriev I.V."/>
        </authorList>
    </citation>
    <scope>NUCLEOTIDE SEQUENCE [LARGE SCALE GENOMIC DNA]</scope>
    <source>
        <strain evidence="2 3">CBS 129021</strain>
    </source>
</reference>
<sequence length="188" mass="20374">MHASKGRSLLASVEAELIPLPSSSTSTTVLMVFSELFELFPSVICCVVSTSYIYHADQSGVDADQLHTPLFPSSRVVGFLHLDFITDPSPGLMLGSCVVLGCCLSSFAHRRQDEDRYQTGIFVTLAIWAVLLGRGVGASYNMITLGFVPWALCAAMLLSFGGHSVGRWLVGRRRKEVESVTDNKTLTG</sequence>
<keyword evidence="1" id="KW-1133">Transmembrane helix</keyword>
<dbReference type="RefSeq" id="XP_040717177.1">
    <property type="nucleotide sequence ID" value="XM_040859976.1"/>
</dbReference>
<dbReference type="OrthoDB" id="4768569at2759"/>
<protein>
    <submittedName>
        <fullName evidence="2">Uncharacterized protein</fullName>
    </submittedName>
</protein>
<feature type="transmembrane region" description="Helical" evidence="1">
    <location>
        <begin position="120"/>
        <end position="141"/>
    </location>
</feature>
<accession>A0A1Y2E3T0</accession>
<dbReference type="AlphaFoldDB" id="A0A1Y2E3T0"/>
<gene>
    <name evidence="2" type="ORF">BCR38DRAFT_429612</name>
</gene>
<evidence type="ECO:0000313" key="3">
    <source>
        <dbReference type="Proteomes" id="UP000193689"/>
    </source>
</evidence>